<keyword evidence="2" id="KW-1185">Reference proteome</keyword>
<evidence type="ECO:0008006" key="3">
    <source>
        <dbReference type="Google" id="ProtNLM"/>
    </source>
</evidence>
<dbReference type="STRING" id="46679.SAMN05216202_2634"/>
<dbReference type="Proteomes" id="UP000198600">
    <property type="component" value="Chromosome I"/>
</dbReference>
<protein>
    <recommendedName>
        <fullName evidence="3">Chemotaxis protein CheY</fullName>
    </recommendedName>
</protein>
<dbReference type="RefSeq" id="WP_084380086.1">
    <property type="nucleotide sequence ID" value="NZ_LS483433.1"/>
</dbReference>
<accession>A0A1H2MY86</accession>
<sequence length="150" mass="16856">MPNASLTLLVADEHHLQRLYIEKMLNQLGYHRIVPVQSFEEVRILIDIPAEPFDVLIINAGLVAAGGSRTLRQHPRVRHVLVYDDQKLGPSITLTQSALMRLPGSPDSITLEHFMEIIDPPSPTSGLRVLPWLRELARKPARNKGFAIKT</sequence>
<organism evidence="1 2">
    <name type="scientific">Pseudomonas mucidolens</name>
    <dbReference type="NCBI Taxonomy" id="46679"/>
    <lineage>
        <taxon>Bacteria</taxon>
        <taxon>Pseudomonadati</taxon>
        <taxon>Pseudomonadota</taxon>
        <taxon>Gammaproteobacteria</taxon>
        <taxon>Pseudomonadales</taxon>
        <taxon>Pseudomonadaceae</taxon>
        <taxon>Pseudomonas</taxon>
    </lineage>
</organism>
<reference evidence="2" key="1">
    <citation type="submission" date="2016-10" db="EMBL/GenBank/DDBJ databases">
        <authorList>
            <person name="Varghese N."/>
            <person name="Submissions S."/>
        </authorList>
    </citation>
    <scope>NUCLEOTIDE SEQUENCE [LARGE SCALE GENOMIC DNA]</scope>
    <source>
        <strain evidence="2">LMG 2223</strain>
    </source>
</reference>
<dbReference type="EMBL" id="LT629802">
    <property type="protein sequence ID" value="SDU98229.1"/>
    <property type="molecule type" value="Genomic_DNA"/>
</dbReference>
<dbReference type="AlphaFoldDB" id="A0A1H2MY86"/>
<dbReference type="InterPro" id="IPR011006">
    <property type="entry name" value="CheY-like_superfamily"/>
</dbReference>
<proteinExistence type="predicted"/>
<dbReference type="OrthoDB" id="7028668at2"/>
<evidence type="ECO:0000313" key="1">
    <source>
        <dbReference type="EMBL" id="SDU98229.1"/>
    </source>
</evidence>
<name>A0A1H2MY86_9PSED</name>
<dbReference type="SUPFAM" id="SSF52172">
    <property type="entry name" value="CheY-like"/>
    <property type="match status" value="1"/>
</dbReference>
<evidence type="ECO:0000313" key="2">
    <source>
        <dbReference type="Proteomes" id="UP000198600"/>
    </source>
</evidence>
<gene>
    <name evidence="1" type="ORF">SAMN05216202_2634</name>
</gene>